<dbReference type="InterPro" id="IPR025121">
    <property type="entry name" value="GTPase_HflX_N"/>
</dbReference>
<dbReference type="Proteomes" id="UP000007969">
    <property type="component" value="Chromosome"/>
</dbReference>
<dbReference type="EMBL" id="AP009049">
    <property type="protein sequence ID" value="BAH07841.1"/>
    <property type="molecule type" value="Genomic_DNA"/>
</dbReference>
<dbReference type="HAMAP" id="MF_00900">
    <property type="entry name" value="GTPase_HflX"/>
    <property type="match status" value="1"/>
</dbReference>
<keyword evidence="3 6" id="KW-0547">Nucleotide-binding</keyword>
<evidence type="ECO:0000256" key="3">
    <source>
        <dbReference type="ARBA" id="ARBA00022741"/>
    </source>
</evidence>
<dbReference type="SUPFAM" id="SSF52540">
    <property type="entry name" value="P-loop containing nucleoside triphosphate hydrolases"/>
    <property type="match status" value="1"/>
</dbReference>
<dbReference type="InterPro" id="IPR042108">
    <property type="entry name" value="GTPase_HflX_N_sf"/>
</dbReference>
<dbReference type="FunFam" id="3.40.50.11060:FF:000001">
    <property type="entry name" value="GTPase HflX"/>
    <property type="match status" value="1"/>
</dbReference>
<dbReference type="PANTHER" id="PTHR10229">
    <property type="entry name" value="GTP-BINDING PROTEIN HFLX"/>
    <property type="match status" value="1"/>
</dbReference>
<evidence type="ECO:0000256" key="4">
    <source>
        <dbReference type="ARBA" id="ARBA00022842"/>
    </source>
</evidence>
<comment type="similarity">
    <text evidence="6">Belongs to the TRAFAC class OBG-HflX-like GTPase superfamily. HflX GTPase family.</text>
</comment>
<dbReference type="CDD" id="cd01878">
    <property type="entry name" value="HflX"/>
    <property type="match status" value="1"/>
</dbReference>
<dbReference type="InterPro" id="IPR030394">
    <property type="entry name" value="G_HFLX_dom"/>
</dbReference>
<accession>B9E5R6</accession>
<keyword evidence="5 6" id="KW-0342">GTP-binding</keyword>
<dbReference type="Pfam" id="PF01926">
    <property type="entry name" value="MMR_HSR1"/>
    <property type="match status" value="1"/>
</dbReference>
<dbReference type="AlphaFoldDB" id="B9E5R6"/>
<evidence type="ECO:0000313" key="9">
    <source>
        <dbReference type="Proteomes" id="UP000007969"/>
    </source>
</evidence>
<dbReference type="Gene3D" id="3.40.50.11060">
    <property type="entry name" value="GTPase HflX, N-terminal domain"/>
    <property type="match status" value="1"/>
</dbReference>
<dbReference type="NCBIfam" id="TIGR03156">
    <property type="entry name" value="GTP_HflX"/>
    <property type="match status" value="1"/>
</dbReference>
<sequence length="605" mass="68509">MIASDYSEYRGDFLIYGNTEGIRKSILDELEEIYDIKIPKDSVCSMEIVEILCKNTIHLNREISVLINRKGKVLNISVGDSNSVNIEVYTWSNKLSGIRMIHTHPNGNSQLSKIDISALMKLKLDCISAIGVNDQGPTGMSLGFLSIKGDSVESEVLSNLTLEEAANYNVLRKINEIEELVKNIYTLEEYEERAILVGTDSKESLDELEELARACNVKVLEKVFQKRTTVDTAFYVGKGKVGEIGLIAQVHNANVVIFDDEISGSQARNLEENLKIKIIDRTTLILHIFATRAKSKESKMQVELAQLKYRLARLSGLGIVLSRTGGGIGTRGPGEKKLETDKRHIRERIYEINRELKKIKGVRKVQREKRNEIYNVSLVGYTNSGKSTLRNKLCEIAVPKESVVKDKVFEADMLFATLDTTTRAVELKDGRTITITDTVGFINKLPHDLVEAFKSTLEEVYYSDLLLHVVDISSEDAYQHIESVDKVLNQLGINDKPVLLVFNKIDKGKTEKIEDIKDKYNGVESIYISAKQGINLEELLERISHMLPQSIKKVEYLIPYTEQAAVAFIHRNCKIEKEDYREQGTYISALVDEEVYNKFRKFIIE</sequence>
<dbReference type="Gene3D" id="6.10.250.2860">
    <property type="match status" value="1"/>
</dbReference>
<dbReference type="Gene3D" id="3.40.50.300">
    <property type="entry name" value="P-loop containing nucleotide triphosphate hydrolases"/>
    <property type="match status" value="1"/>
</dbReference>
<gene>
    <name evidence="6" type="primary">hflX</name>
    <name evidence="8" type="ordered locus">CKR_2790</name>
</gene>
<dbReference type="GO" id="GO:0043022">
    <property type="term" value="F:ribosome binding"/>
    <property type="evidence" value="ECO:0007669"/>
    <property type="project" value="TreeGrafter"/>
</dbReference>
<dbReference type="KEGG" id="ckr:CKR_2790"/>
<evidence type="ECO:0000256" key="6">
    <source>
        <dbReference type="HAMAP-Rule" id="MF_00900"/>
    </source>
</evidence>
<comment type="subunit">
    <text evidence="6">Monomer. Associates with the 50S ribosomal subunit.</text>
</comment>
<dbReference type="InterPro" id="IPR006073">
    <property type="entry name" value="GTP-bd"/>
</dbReference>
<evidence type="ECO:0000256" key="5">
    <source>
        <dbReference type="ARBA" id="ARBA00023134"/>
    </source>
</evidence>
<dbReference type="InterPro" id="IPR005225">
    <property type="entry name" value="Small_GTP-bd"/>
</dbReference>
<comment type="subcellular location">
    <subcellularLocation>
        <location evidence="6">Cytoplasm</location>
    </subcellularLocation>
    <text evidence="6">May associate with membranes.</text>
</comment>
<dbReference type="Pfam" id="PF13167">
    <property type="entry name" value="GTP-bdg_N"/>
    <property type="match status" value="1"/>
</dbReference>
<evidence type="ECO:0000259" key="7">
    <source>
        <dbReference type="PROSITE" id="PS51705"/>
    </source>
</evidence>
<dbReference type="PANTHER" id="PTHR10229:SF0">
    <property type="entry name" value="GTP-BINDING PROTEIN 6-RELATED"/>
    <property type="match status" value="1"/>
</dbReference>
<name>B9E5R6_CLOK1</name>
<keyword evidence="2" id="KW-0479">Metal-binding</keyword>
<evidence type="ECO:0000313" key="8">
    <source>
        <dbReference type="EMBL" id="BAH07841.1"/>
    </source>
</evidence>
<evidence type="ECO:0000256" key="1">
    <source>
        <dbReference type="ARBA" id="ARBA00022490"/>
    </source>
</evidence>
<dbReference type="Pfam" id="PF16360">
    <property type="entry name" value="GTP-bdg_M"/>
    <property type="match status" value="1"/>
</dbReference>
<keyword evidence="1 6" id="KW-0963">Cytoplasm</keyword>
<dbReference type="GO" id="GO:0003924">
    <property type="term" value="F:GTPase activity"/>
    <property type="evidence" value="ECO:0007669"/>
    <property type="project" value="UniProtKB-UniRule"/>
</dbReference>
<comment type="function">
    <text evidence="6">GTPase that associates with the 50S ribosomal subunit and may have a role during protein synthesis or ribosome biogenesis.</text>
</comment>
<dbReference type="InterPro" id="IPR027417">
    <property type="entry name" value="P-loop_NTPase"/>
</dbReference>
<reference evidence="9" key="1">
    <citation type="submission" date="2005-09" db="EMBL/GenBank/DDBJ databases">
        <title>Complete genome sequence of Clostridium kluyveri and comparative genomics of Clostridia species.</title>
        <authorList>
            <person name="Inui M."/>
            <person name="Nonaka H."/>
            <person name="Shinoda Y."/>
            <person name="Ikenaga Y."/>
            <person name="Abe M."/>
            <person name="Naito K."/>
            <person name="Vertes A.A."/>
            <person name="Yukawa H."/>
        </authorList>
    </citation>
    <scope>NUCLEOTIDE SEQUENCE [LARGE SCALE GENOMIC DNA]</scope>
    <source>
        <strain evidence="9">NBRC 12016</strain>
    </source>
</reference>
<dbReference type="GO" id="GO:0005737">
    <property type="term" value="C:cytoplasm"/>
    <property type="evidence" value="ECO:0007669"/>
    <property type="project" value="UniProtKB-SubCell"/>
</dbReference>
<keyword evidence="4" id="KW-0460">Magnesium</keyword>
<dbReference type="InterPro" id="IPR032305">
    <property type="entry name" value="GTP-bd_M"/>
</dbReference>
<dbReference type="GO" id="GO:0046872">
    <property type="term" value="F:metal ion binding"/>
    <property type="evidence" value="ECO:0007669"/>
    <property type="project" value="UniProtKB-KW"/>
</dbReference>
<dbReference type="InterPro" id="IPR016496">
    <property type="entry name" value="GTPase_HflX"/>
</dbReference>
<evidence type="ECO:0000256" key="2">
    <source>
        <dbReference type="ARBA" id="ARBA00022723"/>
    </source>
</evidence>
<organism evidence="8 9">
    <name type="scientific">Clostridium kluyveri (strain NBRC 12016)</name>
    <dbReference type="NCBI Taxonomy" id="583346"/>
    <lineage>
        <taxon>Bacteria</taxon>
        <taxon>Bacillati</taxon>
        <taxon>Bacillota</taxon>
        <taxon>Clostridia</taxon>
        <taxon>Eubacteriales</taxon>
        <taxon>Clostridiaceae</taxon>
        <taxon>Clostridium</taxon>
    </lineage>
</organism>
<dbReference type="HOGENOM" id="CLU_019597_7_1_9"/>
<dbReference type="PROSITE" id="PS51705">
    <property type="entry name" value="G_HFLX"/>
    <property type="match status" value="1"/>
</dbReference>
<proteinExistence type="inferred from homology"/>
<dbReference type="NCBIfam" id="TIGR00231">
    <property type="entry name" value="small_GTP"/>
    <property type="match status" value="1"/>
</dbReference>
<dbReference type="GO" id="GO:0005525">
    <property type="term" value="F:GTP binding"/>
    <property type="evidence" value="ECO:0007669"/>
    <property type="project" value="UniProtKB-UniRule"/>
</dbReference>
<protein>
    <recommendedName>
        <fullName evidence="6">GTPase HflX</fullName>
    </recommendedName>
    <alternativeName>
        <fullName evidence="6">GTP-binding protein HflX</fullName>
    </alternativeName>
</protein>
<feature type="domain" description="Hflx-type G" evidence="7">
    <location>
        <begin position="374"/>
        <end position="551"/>
    </location>
</feature>